<dbReference type="Proteomes" id="UP000216074">
    <property type="component" value="Unassembled WGS sequence"/>
</dbReference>
<feature type="transmembrane region" description="Helical" evidence="1">
    <location>
        <begin position="48"/>
        <end position="70"/>
    </location>
</feature>
<feature type="domain" description="YdbS-like PH" evidence="2">
    <location>
        <begin position="278"/>
        <end position="336"/>
    </location>
</feature>
<feature type="domain" description="YdbS-like PH" evidence="2">
    <location>
        <begin position="72"/>
        <end position="145"/>
    </location>
</feature>
<gene>
    <name evidence="3" type="ORF">BHAP_2147</name>
</gene>
<accession>A0A261FT23</accession>
<evidence type="ECO:0000313" key="3">
    <source>
        <dbReference type="EMBL" id="OZG62125.1"/>
    </source>
</evidence>
<dbReference type="EMBL" id="MWWY01000048">
    <property type="protein sequence ID" value="OZG62125.1"/>
    <property type="molecule type" value="Genomic_DNA"/>
</dbReference>
<keyword evidence="1" id="KW-0472">Membrane</keyword>
<dbReference type="RefSeq" id="WP_094730665.1">
    <property type="nucleotide sequence ID" value="NZ_MWWY01000048.1"/>
</dbReference>
<keyword evidence="4" id="KW-1185">Reference proteome</keyword>
<feature type="transmembrane region" description="Helical" evidence="1">
    <location>
        <begin position="12"/>
        <end position="42"/>
    </location>
</feature>
<dbReference type="InterPro" id="IPR005182">
    <property type="entry name" value="YdbS-like_PH"/>
</dbReference>
<keyword evidence="1" id="KW-0812">Transmembrane</keyword>
<evidence type="ECO:0000256" key="1">
    <source>
        <dbReference type="SAM" id="Phobius"/>
    </source>
</evidence>
<reference evidence="3 4" key="1">
    <citation type="journal article" date="2017" name="BMC Genomics">
        <title>Comparative genomic and phylogenomic analyses of the Bifidobacteriaceae family.</title>
        <authorList>
            <person name="Lugli G.A."/>
            <person name="Milani C."/>
            <person name="Turroni F."/>
            <person name="Duranti S."/>
            <person name="Mancabelli L."/>
            <person name="Mangifesta M."/>
            <person name="Ferrario C."/>
            <person name="Modesto M."/>
            <person name="Mattarelli P."/>
            <person name="Jiri K."/>
            <person name="van Sinderen D."/>
            <person name="Ventura M."/>
        </authorList>
    </citation>
    <scope>NUCLEOTIDE SEQUENCE [LARGE SCALE GENOMIC DNA]</scope>
    <source>
        <strain evidence="3 4">DSM 100202</strain>
    </source>
</reference>
<comment type="caution">
    <text evidence="3">The sequence shown here is derived from an EMBL/GenBank/DDBJ whole genome shotgun (WGS) entry which is preliminary data.</text>
</comment>
<dbReference type="PANTHER" id="PTHR34473">
    <property type="entry name" value="UPF0699 TRANSMEMBRANE PROTEIN YDBS"/>
    <property type="match status" value="1"/>
</dbReference>
<feature type="transmembrane region" description="Helical" evidence="1">
    <location>
        <begin position="203"/>
        <end position="224"/>
    </location>
</feature>
<dbReference type="AlphaFoldDB" id="A0A261FT23"/>
<protein>
    <submittedName>
        <fullName evidence="3">Bacterial PH domain-containing protein</fullName>
    </submittedName>
</protein>
<keyword evidence="1" id="KW-1133">Transmembrane helix</keyword>
<sequence>MTQRTERNGWRMLHPAALIVDIIDSIKATIGFLVVFIGIRIVRERDNWSIWIIIAIIVAVLAITFVPPIVGWLTTRYRLGADALELRTGLFSRKNRTISYATIHAIDSASPVYLQPFGVVRLTVSSAGSDANITLTAVPAALQLELESLRERSRATHDTDAIAEPSVARLGGRPVTSARVEQSDSANVSPANQPVFRASVRDILLFAITDLSFLAAALAIYAFADRIRDLVPRDWVTTAEQSVGEIVAQGVRSIILLALACVIVLMIVSIISALLRFYGFEVWRRGDDLVVVRGLFTRRTTTLPVSRIQTIMIRQSFLRQPFHLCSVSLGLSSSSSSGDDDDESNTDSANILPVVSTRRVIGLLREMLPEWDVREMPVQRTGRGLTRYYLTMPIVLGLVALAADVTVMIIAPGWLDGWMVWLIPTIIVAVFGWVTASRWLRSRVDGYAMLDDAIRANTADDSTDMARTSVANPTDLRDQSARLTDSEQNVVDTVPILTSSTVVPIDALPAAVCANPAHSTRGGVLPHRIMMTGADMTARFTLITRRSRVQSVTRSTTLWREPLGIERVEMPLFVTNGKSELTFLFLRRPDADRLAAWAEA</sequence>
<dbReference type="PANTHER" id="PTHR34473:SF2">
    <property type="entry name" value="UPF0699 TRANSMEMBRANE PROTEIN YDBT"/>
    <property type="match status" value="1"/>
</dbReference>
<proteinExistence type="predicted"/>
<dbReference type="Pfam" id="PF03703">
    <property type="entry name" value="bPH_2"/>
    <property type="match status" value="2"/>
</dbReference>
<feature type="transmembrane region" description="Helical" evidence="1">
    <location>
        <begin position="418"/>
        <end position="440"/>
    </location>
</feature>
<dbReference type="OrthoDB" id="3190163at2"/>
<evidence type="ECO:0000313" key="4">
    <source>
        <dbReference type="Proteomes" id="UP000216074"/>
    </source>
</evidence>
<evidence type="ECO:0000259" key="2">
    <source>
        <dbReference type="Pfam" id="PF03703"/>
    </source>
</evidence>
<feature type="transmembrane region" description="Helical" evidence="1">
    <location>
        <begin position="254"/>
        <end position="275"/>
    </location>
</feature>
<organism evidence="3 4">
    <name type="scientific">Bifidobacterium hapali</name>
    <dbReference type="NCBI Taxonomy" id="1630172"/>
    <lineage>
        <taxon>Bacteria</taxon>
        <taxon>Bacillati</taxon>
        <taxon>Actinomycetota</taxon>
        <taxon>Actinomycetes</taxon>
        <taxon>Bifidobacteriales</taxon>
        <taxon>Bifidobacteriaceae</taxon>
        <taxon>Bifidobacterium</taxon>
    </lineage>
</organism>
<feature type="transmembrane region" description="Helical" evidence="1">
    <location>
        <begin position="388"/>
        <end position="412"/>
    </location>
</feature>
<name>A0A261FT23_9BIFI</name>